<evidence type="ECO:0000313" key="10">
    <source>
        <dbReference type="EMBL" id="CAA0815016.1"/>
    </source>
</evidence>
<dbReference type="GO" id="GO:0006508">
    <property type="term" value="P:proteolysis"/>
    <property type="evidence" value="ECO:0007669"/>
    <property type="project" value="UniProtKB-KW"/>
</dbReference>
<name>A0A9N7MTX3_STRHE</name>
<accession>A0A9N7MTX3</accession>
<comment type="similarity">
    <text evidence="2 9">Belongs to the peptidase S10 family.</text>
</comment>
<dbReference type="EMBL" id="CACSLK010012233">
    <property type="protein sequence ID" value="CAA0815016.1"/>
    <property type="molecule type" value="Genomic_DNA"/>
</dbReference>
<keyword evidence="4 9" id="KW-0121">Carboxypeptidase</keyword>
<dbReference type="PANTHER" id="PTHR11802:SF3">
    <property type="entry name" value="RETINOID-INDUCIBLE SERINE CARBOXYPEPTIDASE"/>
    <property type="match status" value="1"/>
</dbReference>
<dbReference type="Pfam" id="PF00450">
    <property type="entry name" value="Peptidase_S10"/>
    <property type="match status" value="1"/>
</dbReference>
<dbReference type="PANTHER" id="PTHR11802">
    <property type="entry name" value="SERINE PROTEASE FAMILY S10 SERINE CARBOXYPEPTIDASE"/>
    <property type="match status" value="1"/>
</dbReference>
<dbReference type="InterPro" id="IPR001563">
    <property type="entry name" value="Peptidase_S10"/>
</dbReference>
<proteinExistence type="inferred from homology"/>
<dbReference type="GO" id="GO:0005576">
    <property type="term" value="C:extracellular region"/>
    <property type="evidence" value="ECO:0007669"/>
    <property type="project" value="UniProtKB-SubCell"/>
</dbReference>
<dbReference type="InterPro" id="IPR029058">
    <property type="entry name" value="AB_hydrolase_fold"/>
</dbReference>
<dbReference type="PROSITE" id="PS00131">
    <property type="entry name" value="CARBOXYPEPT_SER_SER"/>
    <property type="match status" value="1"/>
</dbReference>
<evidence type="ECO:0000256" key="8">
    <source>
        <dbReference type="ARBA" id="ARBA00023180"/>
    </source>
</evidence>
<keyword evidence="3" id="KW-0964">Secreted</keyword>
<dbReference type="Proteomes" id="UP001153555">
    <property type="component" value="Unassembled WGS sequence"/>
</dbReference>
<dbReference type="AlphaFoldDB" id="A0A9N7MTX3"/>
<keyword evidence="6" id="KW-0732">Signal</keyword>
<evidence type="ECO:0000256" key="7">
    <source>
        <dbReference type="ARBA" id="ARBA00022801"/>
    </source>
</evidence>
<dbReference type="Gene3D" id="3.40.50.1820">
    <property type="entry name" value="alpha/beta hydrolase"/>
    <property type="match status" value="1"/>
</dbReference>
<keyword evidence="8" id="KW-0325">Glycoprotein</keyword>
<sequence length="380" mass="41581">MDKKAGVTLQFGPGGSGAGIGNFLEIGPLDVCLKPRNSTWLKKGDLLFVDNPVGTGYSYVEDTNLLVKTDDENAADITTLLIQVVNSQKSLQNRPLYIVGESYGGKIAVTLALSALKAIKNGTLKLKLGGVALGNSWISPIDYVFSWGPLLSDVSRLDNNGLLESNSVANQIKQQLDAGKFAEATGSVDKLQDVIIQTSNAVNMYNFLYDQSSHSSSSQSTSEFNSEKMRMKGYSRYLNSLATTSCDGDLDTVLNYLHTLMNGKIKQKLKIIPESLKWELLANPVYEAMAGDFMKPRIEEVNQLLAQGVNVTIYNGQLDVACATKGTEAWVQKLKWSGLNRFLLTKRNPFYCGVDPTSTAGFVKSYNNLKFYWILGAGHL</sequence>
<evidence type="ECO:0000256" key="1">
    <source>
        <dbReference type="ARBA" id="ARBA00004613"/>
    </source>
</evidence>
<evidence type="ECO:0000256" key="5">
    <source>
        <dbReference type="ARBA" id="ARBA00022670"/>
    </source>
</evidence>
<feature type="non-terminal residue" evidence="10">
    <location>
        <position position="1"/>
    </location>
</feature>
<dbReference type="OrthoDB" id="443318at2759"/>
<dbReference type="PRINTS" id="PR00724">
    <property type="entry name" value="CRBOXYPTASEC"/>
</dbReference>
<dbReference type="EC" id="3.4.16.-" evidence="9"/>
<keyword evidence="5 9" id="KW-0645">Protease</keyword>
<evidence type="ECO:0000256" key="2">
    <source>
        <dbReference type="ARBA" id="ARBA00009431"/>
    </source>
</evidence>
<evidence type="ECO:0000313" key="11">
    <source>
        <dbReference type="Proteomes" id="UP001153555"/>
    </source>
</evidence>
<evidence type="ECO:0000256" key="9">
    <source>
        <dbReference type="RuleBase" id="RU361156"/>
    </source>
</evidence>
<evidence type="ECO:0000256" key="4">
    <source>
        <dbReference type="ARBA" id="ARBA00022645"/>
    </source>
</evidence>
<gene>
    <name evidence="10" type="ORF">SHERM_15169</name>
</gene>
<keyword evidence="11" id="KW-1185">Reference proteome</keyword>
<comment type="caution">
    <text evidence="10">The sequence shown here is derived from an EMBL/GenBank/DDBJ whole genome shotgun (WGS) entry which is preliminary data.</text>
</comment>
<evidence type="ECO:0000256" key="6">
    <source>
        <dbReference type="ARBA" id="ARBA00022729"/>
    </source>
</evidence>
<dbReference type="SUPFAM" id="SSF53474">
    <property type="entry name" value="alpha/beta-Hydrolases"/>
    <property type="match status" value="1"/>
</dbReference>
<reference evidence="10" key="1">
    <citation type="submission" date="2019-12" db="EMBL/GenBank/DDBJ databases">
        <authorList>
            <person name="Scholes J."/>
        </authorList>
    </citation>
    <scope>NUCLEOTIDE SEQUENCE</scope>
</reference>
<keyword evidence="7 9" id="KW-0378">Hydrolase</keyword>
<organism evidence="10 11">
    <name type="scientific">Striga hermonthica</name>
    <name type="common">Purple witchweed</name>
    <name type="synonym">Buchnera hermonthica</name>
    <dbReference type="NCBI Taxonomy" id="68872"/>
    <lineage>
        <taxon>Eukaryota</taxon>
        <taxon>Viridiplantae</taxon>
        <taxon>Streptophyta</taxon>
        <taxon>Embryophyta</taxon>
        <taxon>Tracheophyta</taxon>
        <taxon>Spermatophyta</taxon>
        <taxon>Magnoliopsida</taxon>
        <taxon>eudicotyledons</taxon>
        <taxon>Gunneridae</taxon>
        <taxon>Pentapetalae</taxon>
        <taxon>asterids</taxon>
        <taxon>lamiids</taxon>
        <taxon>Lamiales</taxon>
        <taxon>Orobanchaceae</taxon>
        <taxon>Buchnereae</taxon>
        <taxon>Striga</taxon>
    </lineage>
</organism>
<protein>
    <recommendedName>
        <fullName evidence="9">Carboxypeptidase</fullName>
        <ecNumber evidence="9">3.4.16.-</ecNumber>
    </recommendedName>
</protein>
<dbReference type="GO" id="GO:0004185">
    <property type="term" value="F:serine-type carboxypeptidase activity"/>
    <property type="evidence" value="ECO:0007669"/>
    <property type="project" value="UniProtKB-UniRule"/>
</dbReference>
<evidence type="ECO:0000256" key="3">
    <source>
        <dbReference type="ARBA" id="ARBA00022525"/>
    </source>
</evidence>
<comment type="subcellular location">
    <subcellularLocation>
        <location evidence="1">Secreted</location>
    </subcellularLocation>
</comment>
<dbReference type="InterPro" id="IPR018202">
    <property type="entry name" value="Ser_caboxypep_ser_AS"/>
</dbReference>